<dbReference type="EMBL" id="JAFLCK010000003">
    <property type="protein sequence ID" value="MBN8659507.1"/>
    <property type="molecule type" value="Genomic_DNA"/>
</dbReference>
<evidence type="ECO:0000313" key="3">
    <source>
        <dbReference type="Proteomes" id="UP000664277"/>
    </source>
</evidence>
<comment type="caution">
    <text evidence="2">The sequence shown here is derived from an EMBL/GenBank/DDBJ whole genome shotgun (WGS) entry which is preliminary data.</text>
</comment>
<evidence type="ECO:0000313" key="2">
    <source>
        <dbReference type="EMBL" id="MBN8659507.1"/>
    </source>
</evidence>
<dbReference type="Proteomes" id="UP000664277">
    <property type="component" value="Unassembled WGS sequence"/>
</dbReference>
<feature type="compositionally biased region" description="Basic and acidic residues" evidence="1">
    <location>
        <begin position="43"/>
        <end position="71"/>
    </location>
</feature>
<gene>
    <name evidence="2" type="ORF">J0M35_04035</name>
</gene>
<evidence type="ECO:0000256" key="1">
    <source>
        <dbReference type="SAM" id="MobiDB-lite"/>
    </source>
</evidence>
<accession>A0A8J7PKG7</accession>
<proteinExistence type="predicted"/>
<sequence>MEENSPTANPDASGEDQTSPQQAAPNVAAENTASQPTELSIEEQEKLDQETDEEYNRLFKRAEHKPPKDFFEGAPSRFGDKKPLAEELGIEDIYNPLVGAHGRVFCAAGPDTPLVVIDEEALVIHPPQLPLMQDGQAETYGVQVSPRGILLDFNGTEKKIPMAKYRGRPIYYFGECVPGSYRHYAVVEDAKGDIHYIYDRESREKLSVDEVFRLRNRTHDSEIGKYPHLISSIDEFTSEPERVNPEGITDVSLD</sequence>
<protein>
    <submittedName>
        <fullName evidence="2">Uncharacterized protein</fullName>
    </submittedName>
</protein>
<feature type="compositionally biased region" description="Polar residues" evidence="1">
    <location>
        <begin position="1"/>
        <end position="38"/>
    </location>
</feature>
<organism evidence="2 3">
    <name type="scientific">Candidatus Obscuribacter phosphatis</name>
    <dbReference type="NCBI Taxonomy" id="1906157"/>
    <lineage>
        <taxon>Bacteria</taxon>
        <taxon>Bacillati</taxon>
        <taxon>Candidatus Melainabacteria</taxon>
        <taxon>Candidatus Obscuribacterales</taxon>
        <taxon>Candidatus Obscuribacteraceae</taxon>
        <taxon>Candidatus Obscuribacter</taxon>
    </lineage>
</organism>
<feature type="region of interest" description="Disordered" evidence="1">
    <location>
        <begin position="1"/>
        <end position="78"/>
    </location>
</feature>
<name>A0A8J7PKG7_9BACT</name>
<reference evidence="2" key="1">
    <citation type="submission" date="2021-02" db="EMBL/GenBank/DDBJ databases">
        <title>Genome-Resolved Metagenomics of a Microbial Community Performing Photosynthetic Biological Nutrient Removal.</title>
        <authorList>
            <person name="Mcdaniel E.A."/>
        </authorList>
    </citation>
    <scope>NUCLEOTIDE SEQUENCE</scope>
    <source>
        <strain evidence="2">UWPOB_OBS1</strain>
    </source>
</reference>
<dbReference type="AlphaFoldDB" id="A0A8J7PKG7"/>